<dbReference type="PRINTS" id="PR00385">
    <property type="entry name" value="P450"/>
</dbReference>
<evidence type="ECO:0000256" key="5">
    <source>
        <dbReference type="ARBA" id="ARBA00023004"/>
    </source>
</evidence>
<feature type="binding site" description="axial binding residue" evidence="7">
    <location>
        <position position="393"/>
    </location>
    <ligand>
        <name>heme</name>
        <dbReference type="ChEBI" id="CHEBI:30413"/>
    </ligand>
    <ligandPart>
        <name>Fe</name>
        <dbReference type="ChEBI" id="CHEBI:18248"/>
    </ligandPart>
</feature>
<evidence type="ECO:0000256" key="3">
    <source>
        <dbReference type="ARBA" id="ARBA00022723"/>
    </source>
</evidence>
<protein>
    <submittedName>
        <fullName evidence="9">Cytochrome P450</fullName>
    </submittedName>
</protein>
<comment type="caution">
    <text evidence="9">The sequence shown here is derived from an EMBL/GenBank/DDBJ whole genome shotgun (WGS) entry which is preliminary data.</text>
</comment>
<keyword evidence="6 8" id="KW-0503">Monooxygenase</keyword>
<dbReference type="PANTHER" id="PTHR24291:SF50">
    <property type="entry name" value="BIFUNCTIONAL ALBAFLAVENONE MONOOXYGENASE_TERPENE SYNTHASE"/>
    <property type="match status" value="1"/>
</dbReference>
<reference evidence="9" key="2">
    <citation type="submission" date="2020-09" db="EMBL/GenBank/DDBJ databases">
        <authorList>
            <person name="Sun Q."/>
            <person name="Ohkuma M."/>
        </authorList>
    </citation>
    <scope>NUCLEOTIDE SEQUENCE</scope>
    <source>
        <strain evidence="9">JCM 4714</strain>
    </source>
</reference>
<evidence type="ECO:0000313" key="10">
    <source>
        <dbReference type="Proteomes" id="UP000655443"/>
    </source>
</evidence>
<evidence type="ECO:0000256" key="7">
    <source>
        <dbReference type="PIRSR" id="PIRSR602401-1"/>
    </source>
</evidence>
<dbReference type="InterPro" id="IPR002401">
    <property type="entry name" value="Cyt_P450_E_grp-I"/>
</dbReference>
<organism evidence="9 10">
    <name type="scientific">Streptomyces alanosinicus</name>
    <dbReference type="NCBI Taxonomy" id="68171"/>
    <lineage>
        <taxon>Bacteria</taxon>
        <taxon>Bacillati</taxon>
        <taxon>Actinomycetota</taxon>
        <taxon>Actinomycetes</taxon>
        <taxon>Kitasatosporales</taxon>
        <taxon>Streptomycetaceae</taxon>
        <taxon>Streptomyces</taxon>
    </lineage>
</organism>
<dbReference type="RefSeq" id="WP_189957006.1">
    <property type="nucleotide sequence ID" value="NZ_BMVG01000020.1"/>
</dbReference>
<dbReference type="PANTHER" id="PTHR24291">
    <property type="entry name" value="CYTOCHROME P450 FAMILY 4"/>
    <property type="match status" value="1"/>
</dbReference>
<evidence type="ECO:0000256" key="2">
    <source>
        <dbReference type="ARBA" id="ARBA00022617"/>
    </source>
</evidence>
<dbReference type="InterPro" id="IPR017972">
    <property type="entry name" value="Cyt_P450_CS"/>
</dbReference>
<name>A0A919D4H5_9ACTN</name>
<keyword evidence="5 7" id="KW-0408">Iron</keyword>
<keyword evidence="4 8" id="KW-0560">Oxidoreductase</keyword>
<dbReference type="Pfam" id="PF00067">
    <property type="entry name" value="p450"/>
    <property type="match status" value="1"/>
</dbReference>
<keyword evidence="10" id="KW-1185">Reference proteome</keyword>
<dbReference type="SUPFAM" id="SSF48264">
    <property type="entry name" value="Cytochrome P450"/>
    <property type="match status" value="1"/>
</dbReference>
<dbReference type="InterPro" id="IPR001128">
    <property type="entry name" value="Cyt_P450"/>
</dbReference>
<dbReference type="PROSITE" id="PS00086">
    <property type="entry name" value="CYTOCHROME_P450"/>
    <property type="match status" value="1"/>
</dbReference>
<dbReference type="AlphaFoldDB" id="A0A919D4H5"/>
<comment type="similarity">
    <text evidence="1 8">Belongs to the cytochrome P450 family.</text>
</comment>
<dbReference type="GO" id="GO:0004497">
    <property type="term" value="F:monooxygenase activity"/>
    <property type="evidence" value="ECO:0007669"/>
    <property type="project" value="UniProtKB-KW"/>
</dbReference>
<dbReference type="EMBL" id="BMVG01000020">
    <property type="protein sequence ID" value="GHE09726.1"/>
    <property type="molecule type" value="Genomic_DNA"/>
</dbReference>
<dbReference type="Gene3D" id="1.10.630.10">
    <property type="entry name" value="Cytochrome P450"/>
    <property type="match status" value="1"/>
</dbReference>
<dbReference type="GO" id="GO:0020037">
    <property type="term" value="F:heme binding"/>
    <property type="evidence" value="ECO:0007669"/>
    <property type="project" value="InterPro"/>
</dbReference>
<reference evidence="9" key="1">
    <citation type="journal article" date="2014" name="Int. J. Syst. Evol. Microbiol.">
        <title>Complete genome sequence of Corynebacterium casei LMG S-19264T (=DSM 44701T), isolated from a smear-ripened cheese.</title>
        <authorList>
            <consortium name="US DOE Joint Genome Institute (JGI-PGF)"/>
            <person name="Walter F."/>
            <person name="Albersmeier A."/>
            <person name="Kalinowski J."/>
            <person name="Ruckert C."/>
        </authorList>
    </citation>
    <scope>NUCLEOTIDE SEQUENCE</scope>
    <source>
        <strain evidence="9">JCM 4714</strain>
    </source>
</reference>
<evidence type="ECO:0000256" key="6">
    <source>
        <dbReference type="ARBA" id="ARBA00023033"/>
    </source>
</evidence>
<dbReference type="GO" id="GO:0005506">
    <property type="term" value="F:iron ion binding"/>
    <property type="evidence" value="ECO:0007669"/>
    <property type="project" value="InterPro"/>
</dbReference>
<dbReference type="CDD" id="cd11049">
    <property type="entry name" value="CYP170A1-like"/>
    <property type="match status" value="1"/>
</dbReference>
<evidence type="ECO:0000256" key="4">
    <source>
        <dbReference type="ARBA" id="ARBA00023002"/>
    </source>
</evidence>
<evidence type="ECO:0000256" key="1">
    <source>
        <dbReference type="ARBA" id="ARBA00010617"/>
    </source>
</evidence>
<dbReference type="InterPro" id="IPR050196">
    <property type="entry name" value="Cytochrome_P450_Monoox"/>
</dbReference>
<proteinExistence type="inferred from homology"/>
<evidence type="ECO:0000256" key="8">
    <source>
        <dbReference type="RuleBase" id="RU000461"/>
    </source>
</evidence>
<keyword evidence="3 7" id="KW-0479">Metal-binding</keyword>
<evidence type="ECO:0000313" key="9">
    <source>
        <dbReference type="EMBL" id="GHE09726.1"/>
    </source>
</evidence>
<dbReference type="Proteomes" id="UP000655443">
    <property type="component" value="Unassembled WGS sequence"/>
</dbReference>
<dbReference type="GO" id="GO:0016705">
    <property type="term" value="F:oxidoreductase activity, acting on paired donors, with incorporation or reduction of molecular oxygen"/>
    <property type="evidence" value="ECO:0007669"/>
    <property type="project" value="InterPro"/>
</dbReference>
<gene>
    <name evidence="9" type="ORF">GCM10010339_63110</name>
</gene>
<sequence length="456" mass="50203">MTDQATVPHAPGGLPLLGHALSLVRDPLAFLKSLPRHGDLVRIRIGPAAAIVICDPELTRDVLRDDRTFDKGGVVIDAVREAVGDGITTSPRSIHRRLRRLAQPAFHHARLTGYAHAMTAQIDATTAGWRRGQVLNVPAEMLSLTMKVAAETMLSGTLSPVALSQAIADLNVLLAGMYRRTITPPRLKRLSTPANRRHFQARSRLQQTIEAIVVERRTSATGRDDLLESVLNARDLAAEGNGQLPTVTEVRDQILTYFNAGSETLSNLLSWTLHLLAHHPDVEERLHSEVDAVLAGSPATLEHLPELELTSRILTETLRLYPPSWIITRSTTAKTILGHHLIPAGTTLVYSPYVIHHRSDLYQDPEKFDPDRWTTSPPPPHAFIPFGGGARKCIGDQFALTEASLALATIANRWTLRPAGNHSVRPTPAITLRPRGLRMLLIRRGTVMDQEETSHK</sequence>
<dbReference type="InterPro" id="IPR036396">
    <property type="entry name" value="Cyt_P450_sf"/>
</dbReference>
<comment type="cofactor">
    <cofactor evidence="7">
        <name>heme</name>
        <dbReference type="ChEBI" id="CHEBI:30413"/>
    </cofactor>
</comment>
<keyword evidence="2 7" id="KW-0349">Heme</keyword>
<accession>A0A919D4H5</accession>
<dbReference type="PRINTS" id="PR00463">
    <property type="entry name" value="EP450I"/>
</dbReference>